<dbReference type="InterPro" id="IPR050345">
    <property type="entry name" value="Aliph_Amidase/BUP"/>
</dbReference>
<dbReference type="CDD" id="cd07197">
    <property type="entry name" value="nitrilase"/>
    <property type="match status" value="1"/>
</dbReference>
<organism evidence="3 4">
    <name type="scientific">Catenulispora pinistramenti</name>
    <dbReference type="NCBI Taxonomy" id="2705254"/>
    <lineage>
        <taxon>Bacteria</taxon>
        <taxon>Bacillati</taxon>
        <taxon>Actinomycetota</taxon>
        <taxon>Actinomycetes</taxon>
        <taxon>Catenulisporales</taxon>
        <taxon>Catenulisporaceae</taxon>
        <taxon>Catenulispora</taxon>
    </lineage>
</organism>
<reference evidence="3 4" key="1">
    <citation type="submission" date="2020-02" db="EMBL/GenBank/DDBJ databases">
        <title>Acidophilic actinobacteria isolated from forest soil.</title>
        <authorList>
            <person name="Golinska P."/>
        </authorList>
    </citation>
    <scope>NUCLEOTIDE SEQUENCE [LARGE SCALE GENOMIC DNA]</scope>
    <source>
        <strain evidence="3 4">NL8</strain>
    </source>
</reference>
<keyword evidence="4" id="KW-1185">Reference proteome</keyword>
<protein>
    <submittedName>
        <fullName evidence="3">Carbon-nitrogen hydrolase family protein</fullName>
    </submittedName>
</protein>
<name>A0ABS5L384_9ACTN</name>
<dbReference type="Pfam" id="PF00795">
    <property type="entry name" value="CN_hydrolase"/>
    <property type="match status" value="1"/>
</dbReference>
<sequence>MRRLTAAALQLAPHPGPLTANSVAENLNRAVELIERCVSATGAELLVLPEAVTTGFTPGITAAELWDLMSPVPGPTTEPAQQAARRLGVHVVHCTYERGEERGVVYNSALLIDPAGEIRGVYRKTHLFPGETQWVTPGDSVTVVDTDLGRIGMAICFDGDFPELFRIQAVQGAEIICRPSALLRSADIWELTTRARAYDNHVYVIGANATGTDPAGVHYFGNSLIVTPIAEVVARAASHEGWVAAQLDPADAMRTLTPGSDRAQGFDHLAERNLTLLEKHQKDLIGQARTPFKLGGGLGGGA</sequence>
<dbReference type="PROSITE" id="PS50263">
    <property type="entry name" value="CN_HYDROLASE"/>
    <property type="match status" value="1"/>
</dbReference>
<dbReference type="PANTHER" id="PTHR43674">
    <property type="entry name" value="NITRILASE C965.09-RELATED"/>
    <property type="match status" value="1"/>
</dbReference>
<dbReference type="Gene3D" id="3.60.110.10">
    <property type="entry name" value="Carbon-nitrogen hydrolase"/>
    <property type="match status" value="1"/>
</dbReference>
<dbReference type="InterPro" id="IPR036526">
    <property type="entry name" value="C-N_Hydrolase_sf"/>
</dbReference>
<dbReference type="GO" id="GO:0016787">
    <property type="term" value="F:hydrolase activity"/>
    <property type="evidence" value="ECO:0007669"/>
    <property type="project" value="UniProtKB-KW"/>
</dbReference>
<gene>
    <name evidence="3" type="ORF">KGQ19_38730</name>
</gene>
<comment type="caution">
    <text evidence="3">The sequence shown here is derived from an EMBL/GenBank/DDBJ whole genome shotgun (WGS) entry which is preliminary data.</text>
</comment>
<dbReference type="EMBL" id="JAAFYZ010000212">
    <property type="protein sequence ID" value="MBS2552806.1"/>
    <property type="molecule type" value="Genomic_DNA"/>
</dbReference>
<proteinExistence type="predicted"/>
<evidence type="ECO:0000259" key="2">
    <source>
        <dbReference type="PROSITE" id="PS50263"/>
    </source>
</evidence>
<dbReference type="PANTHER" id="PTHR43674:SF2">
    <property type="entry name" value="BETA-UREIDOPROPIONASE"/>
    <property type="match status" value="1"/>
</dbReference>
<accession>A0ABS5L384</accession>
<evidence type="ECO:0000256" key="1">
    <source>
        <dbReference type="ARBA" id="ARBA00022801"/>
    </source>
</evidence>
<dbReference type="Proteomes" id="UP000730482">
    <property type="component" value="Unassembled WGS sequence"/>
</dbReference>
<evidence type="ECO:0000313" key="4">
    <source>
        <dbReference type="Proteomes" id="UP000730482"/>
    </source>
</evidence>
<dbReference type="RefSeq" id="WP_212018752.1">
    <property type="nucleotide sequence ID" value="NZ_JAAFYZ010000212.1"/>
</dbReference>
<evidence type="ECO:0000313" key="3">
    <source>
        <dbReference type="EMBL" id="MBS2552806.1"/>
    </source>
</evidence>
<keyword evidence="1 3" id="KW-0378">Hydrolase</keyword>
<dbReference type="SUPFAM" id="SSF56317">
    <property type="entry name" value="Carbon-nitrogen hydrolase"/>
    <property type="match status" value="1"/>
</dbReference>
<dbReference type="InterPro" id="IPR003010">
    <property type="entry name" value="C-N_Hydrolase"/>
</dbReference>
<feature type="domain" description="CN hydrolase" evidence="2">
    <location>
        <begin position="4"/>
        <end position="249"/>
    </location>
</feature>